<proteinExistence type="predicted"/>
<protein>
    <recommendedName>
        <fullName evidence="5">Fibronectin type-III domain-containing protein</fullName>
    </recommendedName>
</protein>
<evidence type="ECO:0000256" key="1">
    <source>
        <dbReference type="ARBA" id="ARBA00022441"/>
    </source>
</evidence>
<dbReference type="SUPFAM" id="SSF117281">
    <property type="entry name" value="Kelch motif"/>
    <property type="match status" value="1"/>
</dbReference>
<evidence type="ECO:0000259" key="5">
    <source>
        <dbReference type="PROSITE" id="PS50853"/>
    </source>
</evidence>
<dbReference type="PROSITE" id="PS50853">
    <property type="entry name" value="FN3"/>
    <property type="match status" value="1"/>
</dbReference>
<keyword evidence="3" id="KW-0175">Coiled coil</keyword>
<dbReference type="InterPro" id="IPR036116">
    <property type="entry name" value="FN3_sf"/>
</dbReference>
<dbReference type="Pfam" id="PF07646">
    <property type="entry name" value="Kelch_2"/>
    <property type="match status" value="1"/>
</dbReference>
<gene>
    <name evidence="6" type="ORF">PPAR00522_LOCUS1247</name>
</gene>
<reference evidence="6" key="1">
    <citation type="submission" date="2021-01" db="EMBL/GenBank/DDBJ databases">
        <authorList>
            <person name="Corre E."/>
            <person name="Pelletier E."/>
            <person name="Niang G."/>
            <person name="Scheremetjew M."/>
            <person name="Finn R."/>
            <person name="Kale V."/>
            <person name="Holt S."/>
            <person name="Cochrane G."/>
            <person name="Meng A."/>
            <person name="Brown T."/>
            <person name="Cohen L."/>
        </authorList>
    </citation>
    <scope>NUCLEOTIDE SEQUENCE</scope>
    <source>
        <strain evidence="6">SAG 63-3</strain>
    </source>
</reference>
<dbReference type="Gene3D" id="2.120.10.80">
    <property type="entry name" value="Kelch-type beta propeller"/>
    <property type="match status" value="1"/>
</dbReference>
<evidence type="ECO:0000256" key="2">
    <source>
        <dbReference type="ARBA" id="ARBA00022737"/>
    </source>
</evidence>
<evidence type="ECO:0000313" key="6">
    <source>
        <dbReference type="EMBL" id="CAD8764862.1"/>
    </source>
</evidence>
<organism evidence="6">
    <name type="scientific">Polytomella parva</name>
    <dbReference type="NCBI Taxonomy" id="51329"/>
    <lineage>
        <taxon>Eukaryota</taxon>
        <taxon>Viridiplantae</taxon>
        <taxon>Chlorophyta</taxon>
        <taxon>core chlorophytes</taxon>
        <taxon>Chlorophyceae</taxon>
        <taxon>CS clade</taxon>
        <taxon>Chlamydomonadales</taxon>
        <taxon>Chlamydomonadaceae</taxon>
        <taxon>Polytomella</taxon>
    </lineage>
</organism>
<dbReference type="Pfam" id="PF00041">
    <property type="entry name" value="fn3"/>
    <property type="match status" value="1"/>
</dbReference>
<dbReference type="AlphaFoldDB" id="A0A7S0Y9Y4"/>
<dbReference type="SMART" id="SM00060">
    <property type="entry name" value="FN3"/>
    <property type="match status" value="1"/>
</dbReference>
<evidence type="ECO:0000256" key="3">
    <source>
        <dbReference type="SAM" id="Coils"/>
    </source>
</evidence>
<feature type="domain" description="Fibronectin type-III" evidence="5">
    <location>
        <begin position="535"/>
        <end position="627"/>
    </location>
</feature>
<evidence type="ECO:0000256" key="4">
    <source>
        <dbReference type="SAM" id="MobiDB-lite"/>
    </source>
</evidence>
<name>A0A7S0Y9Y4_9CHLO</name>
<dbReference type="SMART" id="SM00612">
    <property type="entry name" value="Kelch"/>
    <property type="match status" value="3"/>
</dbReference>
<dbReference type="InterPro" id="IPR003961">
    <property type="entry name" value="FN3_dom"/>
</dbReference>
<dbReference type="InterPro" id="IPR013783">
    <property type="entry name" value="Ig-like_fold"/>
</dbReference>
<dbReference type="SUPFAM" id="SSF49265">
    <property type="entry name" value="Fibronectin type III"/>
    <property type="match status" value="1"/>
</dbReference>
<keyword evidence="2" id="KW-0677">Repeat</keyword>
<feature type="region of interest" description="Disordered" evidence="4">
    <location>
        <begin position="1"/>
        <end position="21"/>
    </location>
</feature>
<sequence length="627" mass="71418">MPPKKDAKKDDKKSQVDPNEAKFQEEIKQLEKANNDLQLEQNFMLDKFRQTKADNERMKAEISGFKSRLSSATEDYADILEHRQEQIKAEELKLKTQQLIVDKLESDIVRLQEEIKLLRERNQQQSVKLSDAAQMLKDKENLEDAVRKQHDLIEKQCEELKHFKIQIEDKDTKLQKAAFQIEELSLKSSATTDLRILFDDPWLILVSHARLKADIPMDREYNSLIALGLGKLLVLYGGLSKAAGAEEVGCEVAVLNVESSNWERPPGVRIGSGCYGHSVAVVGRTKMLVFGGIRGDAYSNDVVILNTDTMKWQTPHVKGIDRPVPRSGHATCCIREKLFVFGGVSAEGVFLNDLWVFDQDSSQWNHLSTFGQMPTPRRGSSLSATEDGRRLYVFGGFDGYECNNDVHYLDLEKLTWSPMSIHFGQAPEPRENASTCITSKYLLVSGGCTTGGTRWLGDARVLDLYSPRWECLDDGSWNTSLWLKPHGVYTTFYGNKLFALKPSPDERLWELMTTEWSLPEDIERLRLNKRKDAGFSEKLELLDEALCGANFLEVSWRPPTKNSDRIERYKLMVANSTGVVKDVYQGRDSRFRITNLKPNTEYILCVKALYDDGSFLWSESKGFRTLM</sequence>
<dbReference type="Pfam" id="PF24681">
    <property type="entry name" value="Kelch_KLHDC2_KLHL20_DRC7"/>
    <property type="match status" value="1"/>
</dbReference>
<dbReference type="CDD" id="cd00063">
    <property type="entry name" value="FN3"/>
    <property type="match status" value="1"/>
</dbReference>
<keyword evidence="1" id="KW-0880">Kelch repeat</keyword>
<dbReference type="PANTHER" id="PTHR46093:SF18">
    <property type="entry name" value="FIBRONECTIN TYPE-III DOMAIN-CONTAINING PROTEIN"/>
    <property type="match status" value="1"/>
</dbReference>
<feature type="coiled-coil region" evidence="3">
    <location>
        <begin position="87"/>
        <end position="159"/>
    </location>
</feature>
<dbReference type="InterPro" id="IPR011498">
    <property type="entry name" value="Kelch_2"/>
</dbReference>
<dbReference type="PANTHER" id="PTHR46093">
    <property type="entry name" value="ACYL-COA-BINDING DOMAIN-CONTAINING PROTEIN 5"/>
    <property type="match status" value="1"/>
</dbReference>
<dbReference type="Gene3D" id="2.60.40.10">
    <property type="entry name" value="Immunoglobulins"/>
    <property type="match status" value="1"/>
</dbReference>
<dbReference type="InterPro" id="IPR015915">
    <property type="entry name" value="Kelch-typ_b-propeller"/>
</dbReference>
<dbReference type="InterPro" id="IPR006652">
    <property type="entry name" value="Kelch_1"/>
</dbReference>
<accession>A0A7S0Y9Y4</accession>
<dbReference type="EMBL" id="HBFM01002192">
    <property type="protein sequence ID" value="CAD8764862.1"/>
    <property type="molecule type" value="Transcribed_RNA"/>
</dbReference>